<evidence type="ECO:0000259" key="3">
    <source>
        <dbReference type="Pfam" id="PF17863"/>
    </source>
</evidence>
<feature type="domain" description="ChlI/MoxR AAA lid" evidence="3">
    <location>
        <begin position="269"/>
        <end position="328"/>
    </location>
</feature>
<dbReference type="RefSeq" id="XP_064767407.1">
    <property type="nucleotide sequence ID" value="XM_064914958.1"/>
</dbReference>
<dbReference type="EC" id="6.6.1.1" evidence="1"/>
<dbReference type="GeneID" id="90040470"/>
<protein>
    <recommendedName>
        <fullName evidence="1">magnesium chelatase</fullName>
        <ecNumber evidence="1">6.6.1.1</ecNumber>
    </recommendedName>
</protein>
<organism evidence="4 5">
    <name type="scientific">Myxozyma melibiosi</name>
    <dbReference type="NCBI Taxonomy" id="54550"/>
    <lineage>
        <taxon>Eukaryota</taxon>
        <taxon>Fungi</taxon>
        <taxon>Dikarya</taxon>
        <taxon>Ascomycota</taxon>
        <taxon>Saccharomycotina</taxon>
        <taxon>Lipomycetes</taxon>
        <taxon>Lipomycetales</taxon>
        <taxon>Lipomycetaceae</taxon>
        <taxon>Myxozyma</taxon>
    </lineage>
</organism>
<name>A0ABR1F3F2_9ASCO</name>
<comment type="caution">
    <text evidence="4">The sequence shown here is derived from an EMBL/GenBank/DDBJ whole genome shotgun (WGS) entry which is preliminary data.</text>
</comment>
<dbReference type="Proteomes" id="UP001498771">
    <property type="component" value="Unassembled WGS sequence"/>
</dbReference>
<dbReference type="Pfam" id="PF17863">
    <property type="entry name" value="AAA_lid_2"/>
    <property type="match status" value="1"/>
</dbReference>
<keyword evidence="5" id="KW-1185">Reference proteome</keyword>
<dbReference type="InterPro" id="IPR041628">
    <property type="entry name" value="ChlI/MoxR_AAA_lid"/>
</dbReference>
<dbReference type="EMBL" id="JBBJBU010000008">
    <property type="protein sequence ID" value="KAK7204374.1"/>
    <property type="molecule type" value="Genomic_DNA"/>
</dbReference>
<dbReference type="PANTHER" id="PTHR11603">
    <property type="entry name" value="AAA FAMILY ATPASE"/>
    <property type="match status" value="1"/>
</dbReference>
<sequence>MDLCSKIAVLKKRSGFDFDADLFVGILTSLISKQQAIVTVDRDVYLNFTEQMILLVGSNIFGFTTKTVVCTPDMTTDEFAEAILLKNEHVPGGFSALPAQLGPTPVNEKTDQEWSWNGIGSRRPVSGPPGSAESLPNLVVIRDLDSSSNYVQAQLLEILRTKNLASSKGVVITPPQFLVVPLLSRNTMRRHLFPYLLDHFFLSHNYIPGNVDEAQVEFGKWTPEIELPPIASHRLFLPKEIEYLTATISSIVIGAEIRRYMHDIMVFLRMHRAIRGGISARASRDFELLVRCLCPLHGLNYATPAIVKIAARKTYTHRITVPSPEDERSMAYGSDVEAVTKFLQFWTPDLVLDDVLDSVPIPL</sequence>
<comment type="pathway">
    <text evidence="2">Porphyrin-containing compound metabolism.</text>
</comment>
<dbReference type="InterPro" id="IPR052041">
    <property type="entry name" value="Nucleic_acid_metab_PIN/TRAM"/>
</dbReference>
<gene>
    <name evidence="4" type="ORF">BZA70DRAFT_311495</name>
</gene>
<dbReference type="PANTHER" id="PTHR11603:SF132">
    <property type="entry name" value="C2H2-TYPE DOMAIN-CONTAINING PROTEIN"/>
    <property type="match status" value="1"/>
</dbReference>
<accession>A0ABR1F3F2</accession>
<dbReference type="Gene3D" id="1.10.8.80">
    <property type="entry name" value="Magnesium chelatase subunit I, C-Terminal domain"/>
    <property type="match status" value="1"/>
</dbReference>
<evidence type="ECO:0000313" key="5">
    <source>
        <dbReference type="Proteomes" id="UP001498771"/>
    </source>
</evidence>
<reference evidence="4 5" key="1">
    <citation type="submission" date="2024-03" db="EMBL/GenBank/DDBJ databases">
        <title>Genome-scale model development and genomic sequencing of the oleaginous clade Lipomyces.</title>
        <authorList>
            <consortium name="Lawrence Berkeley National Laboratory"/>
            <person name="Czajka J.J."/>
            <person name="Han Y."/>
            <person name="Kim J."/>
            <person name="Mondo S.J."/>
            <person name="Hofstad B.A."/>
            <person name="Robles A."/>
            <person name="Haridas S."/>
            <person name="Riley R."/>
            <person name="LaButti K."/>
            <person name="Pangilinan J."/>
            <person name="Andreopoulos W."/>
            <person name="Lipzen A."/>
            <person name="Yan J."/>
            <person name="Wang M."/>
            <person name="Ng V."/>
            <person name="Grigoriev I.V."/>
            <person name="Spatafora J.W."/>
            <person name="Magnuson J.K."/>
            <person name="Baker S.E."/>
            <person name="Pomraning K.R."/>
        </authorList>
    </citation>
    <scope>NUCLEOTIDE SEQUENCE [LARGE SCALE GENOMIC DNA]</scope>
    <source>
        <strain evidence="4 5">Phaff 52-87</strain>
    </source>
</reference>
<proteinExistence type="predicted"/>
<evidence type="ECO:0000256" key="1">
    <source>
        <dbReference type="ARBA" id="ARBA00012825"/>
    </source>
</evidence>
<evidence type="ECO:0000313" key="4">
    <source>
        <dbReference type="EMBL" id="KAK7204374.1"/>
    </source>
</evidence>
<evidence type="ECO:0000256" key="2">
    <source>
        <dbReference type="ARBA" id="ARBA00023444"/>
    </source>
</evidence>